<dbReference type="EMBL" id="DF973395">
    <property type="protein sequence ID" value="GAU29416.1"/>
    <property type="molecule type" value="Genomic_DNA"/>
</dbReference>
<sequence length="208" mass="23350">MVEIVAPNSEQRVMTLFRELKEIFSVSSGVDSFDEATIIKAKSLVEELRPLLLQLPKSSREAFHVFDMFTTSLAVNKHLLAAVATHEQAIVSMNEIRQKALALKEEADALHQKRAEKRQKMSTRATKINELRRQLAKLEQEQLNDMAEDDKITDKLTEGVQQSNPVLEKAIGVKDTLSILSEEKYNKGVLIRGELQALLKDAVPLAST</sequence>
<organism evidence="2 3">
    <name type="scientific">Trifolium subterraneum</name>
    <name type="common">Subterranean clover</name>
    <dbReference type="NCBI Taxonomy" id="3900"/>
    <lineage>
        <taxon>Eukaryota</taxon>
        <taxon>Viridiplantae</taxon>
        <taxon>Streptophyta</taxon>
        <taxon>Embryophyta</taxon>
        <taxon>Tracheophyta</taxon>
        <taxon>Spermatophyta</taxon>
        <taxon>Magnoliopsida</taxon>
        <taxon>eudicotyledons</taxon>
        <taxon>Gunneridae</taxon>
        <taxon>Pentapetalae</taxon>
        <taxon>rosids</taxon>
        <taxon>fabids</taxon>
        <taxon>Fabales</taxon>
        <taxon>Fabaceae</taxon>
        <taxon>Papilionoideae</taxon>
        <taxon>50 kb inversion clade</taxon>
        <taxon>NPAAA clade</taxon>
        <taxon>Hologalegina</taxon>
        <taxon>IRL clade</taxon>
        <taxon>Trifolieae</taxon>
        <taxon>Trifolium</taxon>
    </lineage>
</organism>
<proteinExistence type="predicted"/>
<evidence type="ECO:0000313" key="3">
    <source>
        <dbReference type="Proteomes" id="UP000242715"/>
    </source>
</evidence>
<keyword evidence="1" id="KW-0175">Coiled coil</keyword>
<feature type="coiled-coil region" evidence="1">
    <location>
        <begin position="93"/>
        <end position="148"/>
    </location>
</feature>
<protein>
    <submittedName>
        <fullName evidence="2">Uncharacterized protein</fullName>
    </submittedName>
</protein>
<keyword evidence="3" id="KW-1185">Reference proteome</keyword>
<dbReference type="Proteomes" id="UP000242715">
    <property type="component" value="Unassembled WGS sequence"/>
</dbReference>
<accession>A0A2Z6MAB3</accession>
<name>A0A2Z6MAB3_TRISU</name>
<dbReference type="AlphaFoldDB" id="A0A2Z6MAB3"/>
<evidence type="ECO:0000313" key="2">
    <source>
        <dbReference type="EMBL" id="GAU29416.1"/>
    </source>
</evidence>
<evidence type="ECO:0000256" key="1">
    <source>
        <dbReference type="SAM" id="Coils"/>
    </source>
</evidence>
<dbReference type="OrthoDB" id="448448at2759"/>
<reference evidence="3" key="1">
    <citation type="journal article" date="2017" name="Front. Plant Sci.">
        <title>Climate Clever Clovers: New Paradigm to Reduce the Environmental Footprint of Ruminants by Breeding Low Methanogenic Forages Utilizing Haplotype Variation.</title>
        <authorList>
            <person name="Kaur P."/>
            <person name="Appels R."/>
            <person name="Bayer P.E."/>
            <person name="Keeble-Gagnere G."/>
            <person name="Wang J."/>
            <person name="Hirakawa H."/>
            <person name="Shirasawa K."/>
            <person name="Vercoe P."/>
            <person name="Stefanova K."/>
            <person name="Durmic Z."/>
            <person name="Nichols P."/>
            <person name="Revell C."/>
            <person name="Isobe S.N."/>
            <person name="Edwards D."/>
            <person name="Erskine W."/>
        </authorList>
    </citation>
    <scope>NUCLEOTIDE SEQUENCE [LARGE SCALE GENOMIC DNA]</scope>
    <source>
        <strain evidence="3">cv. Daliak</strain>
    </source>
</reference>
<gene>
    <name evidence="2" type="ORF">TSUD_149860</name>
</gene>